<dbReference type="GO" id="GO:0016627">
    <property type="term" value="F:oxidoreductase activity, acting on the CH-CH group of donors"/>
    <property type="evidence" value="ECO:0007669"/>
    <property type="project" value="TreeGrafter"/>
</dbReference>
<dbReference type="InterPro" id="IPR052019">
    <property type="entry name" value="F420H2_bilvrd_red/Heme_oxyg"/>
</dbReference>
<protein>
    <submittedName>
        <fullName evidence="3">Heme utilization protein HutZ</fullName>
    </submittedName>
</protein>
<evidence type="ECO:0000256" key="1">
    <source>
        <dbReference type="ARBA" id="ARBA00023002"/>
    </source>
</evidence>
<dbReference type="Gene3D" id="2.30.110.10">
    <property type="entry name" value="Electron Transport, Fmn-binding Protein, Chain A"/>
    <property type="match status" value="1"/>
</dbReference>
<evidence type="ECO:0000313" key="3">
    <source>
        <dbReference type="EMBL" id="PIE25261.1"/>
    </source>
</evidence>
<organism evidence="3 4">
    <name type="scientific">Neptuniibacter caesariensis</name>
    <dbReference type="NCBI Taxonomy" id="207954"/>
    <lineage>
        <taxon>Bacteria</taxon>
        <taxon>Pseudomonadati</taxon>
        <taxon>Pseudomonadota</taxon>
        <taxon>Gammaproteobacteria</taxon>
        <taxon>Oceanospirillales</taxon>
        <taxon>Oceanospirillaceae</taxon>
        <taxon>Neptuniibacter</taxon>
    </lineage>
</organism>
<dbReference type="InterPro" id="IPR011576">
    <property type="entry name" value="Pyridox_Oxase_N"/>
</dbReference>
<name>A0A2G6JPA9_NEPCE</name>
<keyword evidence="1" id="KW-0560">Oxidoreductase</keyword>
<dbReference type="GO" id="GO:0005829">
    <property type="term" value="C:cytosol"/>
    <property type="evidence" value="ECO:0007669"/>
    <property type="project" value="TreeGrafter"/>
</dbReference>
<dbReference type="Pfam" id="PF01243">
    <property type="entry name" value="PNPOx_N"/>
    <property type="match status" value="1"/>
</dbReference>
<dbReference type="PIRSF" id="PIRSF004633">
    <property type="entry name" value="UCP_PLP_oxd"/>
    <property type="match status" value="1"/>
</dbReference>
<evidence type="ECO:0000259" key="2">
    <source>
        <dbReference type="Pfam" id="PF01243"/>
    </source>
</evidence>
<comment type="caution">
    <text evidence="3">The sequence shown here is derived from an EMBL/GenBank/DDBJ whole genome shotgun (WGS) entry which is preliminary data.</text>
</comment>
<sequence>MSNEKLQAKTQAEILEFIQSRKSLQLATMGTDGEPYASYAPFALGDDCIYVLLSDIAVHAVNLKEHPKASVLIIQDEDCADELFARVRVNYAMDADLIEFEADGWQQGIDALVERHGERINHLSKMVDFKLFKLKPTGGRYVKGFARAFTLVGNGLGGEEIAHMRDGHKERSED</sequence>
<feature type="domain" description="Pyridoxamine 5'-phosphate oxidase N-terminal" evidence="2">
    <location>
        <begin position="12"/>
        <end position="142"/>
    </location>
</feature>
<accession>A0A2G6JPA9</accession>
<evidence type="ECO:0000313" key="4">
    <source>
        <dbReference type="Proteomes" id="UP000243469"/>
    </source>
</evidence>
<proteinExistence type="predicted"/>
<reference evidence="3 4" key="1">
    <citation type="submission" date="2017-10" db="EMBL/GenBank/DDBJ databases">
        <title>Novel microbial diversity and functional potential in the marine mammal oral microbiome.</title>
        <authorList>
            <person name="Dudek N.K."/>
            <person name="Sun C.L."/>
            <person name="Burstein D."/>
            <person name="Kantor R.S."/>
            <person name="Aliaga Goltsman D.S."/>
            <person name="Bik E.M."/>
            <person name="Thomas B.C."/>
            <person name="Banfield J.F."/>
            <person name="Relman D.A."/>
        </authorList>
    </citation>
    <scope>NUCLEOTIDE SEQUENCE [LARGE SCALE GENOMIC DNA]</scope>
    <source>
        <strain evidence="3">DOLJORAL78_47_21</strain>
    </source>
</reference>
<dbReference type="SUPFAM" id="SSF50475">
    <property type="entry name" value="FMN-binding split barrel"/>
    <property type="match status" value="1"/>
</dbReference>
<dbReference type="AlphaFoldDB" id="A0A2G6JPA9"/>
<gene>
    <name evidence="3" type="ORF">CSA60_00960</name>
</gene>
<dbReference type="PANTHER" id="PTHR35176">
    <property type="entry name" value="HEME OXYGENASE HI_0854-RELATED"/>
    <property type="match status" value="1"/>
</dbReference>
<dbReference type="PANTHER" id="PTHR35176:SF6">
    <property type="entry name" value="HEME OXYGENASE HI_0854-RELATED"/>
    <property type="match status" value="1"/>
</dbReference>
<dbReference type="InterPro" id="IPR012349">
    <property type="entry name" value="Split_barrel_FMN-bd"/>
</dbReference>
<dbReference type="EMBL" id="PDSH01000009">
    <property type="protein sequence ID" value="PIE25261.1"/>
    <property type="molecule type" value="Genomic_DNA"/>
</dbReference>
<dbReference type="Proteomes" id="UP000243469">
    <property type="component" value="Unassembled WGS sequence"/>
</dbReference>
<dbReference type="InterPro" id="IPR014419">
    <property type="entry name" value="HutZ"/>
</dbReference>
<dbReference type="GO" id="GO:0070967">
    <property type="term" value="F:coenzyme F420 binding"/>
    <property type="evidence" value="ECO:0007669"/>
    <property type="project" value="TreeGrafter"/>
</dbReference>